<comment type="caution">
    <text evidence="1">The sequence shown here is derived from an EMBL/GenBank/DDBJ whole genome shotgun (WGS) entry which is preliminary data.</text>
</comment>
<protein>
    <submittedName>
        <fullName evidence="1">Uncharacterized protein</fullName>
    </submittedName>
</protein>
<evidence type="ECO:0000313" key="1">
    <source>
        <dbReference type="EMBL" id="GEO18914.1"/>
    </source>
</evidence>
<dbReference type="AlphaFoldDB" id="A0A512C3Y3"/>
<accession>A0A512C3Y3</accession>
<evidence type="ECO:0000313" key="2">
    <source>
        <dbReference type="Proteomes" id="UP000321085"/>
    </source>
</evidence>
<organism evidence="1 2">
    <name type="scientific">Microvirga aerophila</name>
    <dbReference type="NCBI Taxonomy" id="670291"/>
    <lineage>
        <taxon>Bacteria</taxon>
        <taxon>Pseudomonadati</taxon>
        <taxon>Pseudomonadota</taxon>
        <taxon>Alphaproteobacteria</taxon>
        <taxon>Hyphomicrobiales</taxon>
        <taxon>Methylobacteriaceae</taxon>
        <taxon>Microvirga</taxon>
    </lineage>
</organism>
<dbReference type="Proteomes" id="UP000321085">
    <property type="component" value="Unassembled WGS sequence"/>
</dbReference>
<keyword evidence="2" id="KW-1185">Reference proteome</keyword>
<proteinExistence type="predicted"/>
<name>A0A512C3Y3_9HYPH</name>
<dbReference type="EMBL" id="BJYU01000273">
    <property type="protein sequence ID" value="GEO18914.1"/>
    <property type="molecule type" value="Genomic_DNA"/>
</dbReference>
<gene>
    <name evidence="1" type="ORF">MAE02_66100</name>
</gene>
<sequence>MGCAPGVPLASFKLVLENPRGALGLVGRNEQAKQRLAIVRGAEQTDCITDVGLFGTGAH</sequence>
<reference evidence="1 2" key="1">
    <citation type="submission" date="2019-07" db="EMBL/GenBank/DDBJ databases">
        <title>Whole genome shotgun sequence of Microvirga aerophila NBRC 106136.</title>
        <authorList>
            <person name="Hosoyama A."/>
            <person name="Uohara A."/>
            <person name="Ohji S."/>
            <person name="Ichikawa N."/>
        </authorList>
    </citation>
    <scope>NUCLEOTIDE SEQUENCE [LARGE SCALE GENOMIC DNA]</scope>
    <source>
        <strain evidence="1 2">NBRC 106136</strain>
    </source>
</reference>